<keyword evidence="3" id="KW-1185">Reference proteome</keyword>
<evidence type="ECO:0000313" key="3">
    <source>
        <dbReference type="Proteomes" id="UP000236161"/>
    </source>
</evidence>
<dbReference type="AlphaFoldDB" id="A0A2H9ZSS3"/>
<proteinExistence type="predicted"/>
<accession>A0A2H9ZSS3</accession>
<organism evidence="2 3">
    <name type="scientific">Apostasia shenzhenica</name>
    <dbReference type="NCBI Taxonomy" id="1088818"/>
    <lineage>
        <taxon>Eukaryota</taxon>
        <taxon>Viridiplantae</taxon>
        <taxon>Streptophyta</taxon>
        <taxon>Embryophyta</taxon>
        <taxon>Tracheophyta</taxon>
        <taxon>Spermatophyta</taxon>
        <taxon>Magnoliopsida</taxon>
        <taxon>Liliopsida</taxon>
        <taxon>Asparagales</taxon>
        <taxon>Orchidaceae</taxon>
        <taxon>Apostasioideae</taxon>
        <taxon>Apostasia</taxon>
    </lineage>
</organism>
<feature type="region of interest" description="Disordered" evidence="1">
    <location>
        <begin position="34"/>
        <end position="69"/>
    </location>
</feature>
<dbReference type="OrthoDB" id="1937476at2759"/>
<dbReference type="EMBL" id="KZ454279">
    <property type="protein sequence ID" value="PKA46346.1"/>
    <property type="molecule type" value="Genomic_DNA"/>
</dbReference>
<reference evidence="2 3" key="1">
    <citation type="journal article" date="2017" name="Nature">
        <title>The Apostasia genome and the evolution of orchids.</title>
        <authorList>
            <person name="Zhang G.Q."/>
            <person name="Liu K.W."/>
            <person name="Li Z."/>
            <person name="Lohaus R."/>
            <person name="Hsiao Y.Y."/>
            <person name="Niu S.C."/>
            <person name="Wang J.Y."/>
            <person name="Lin Y.C."/>
            <person name="Xu Q."/>
            <person name="Chen L.J."/>
            <person name="Yoshida K."/>
            <person name="Fujiwara S."/>
            <person name="Wang Z.W."/>
            <person name="Zhang Y.Q."/>
            <person name="Mitsuda N."/>
            <person name="Wang M."/>
            <person name="Liu G.H."/>
            <person name="Pecoraro L."/>
            <person name="Huang H.X."/>
            <person name="Xiao X.J."/>
            <person name="Lin M."/>
            <person name="Wu X.Y."/>
            <person name="Wu W.L."/>
            <person name="Chen Y.Y."/>
            <person name="Chang S.B."/>
            <person name="Sakamoto S."/>
            <person name="Ohme-Takagi M."/>
            <person name="Yagi M."/>
            <person name="Zeng S.J."/>
            <person name="Shen C.Y."/>
            <person name="Yeh C.M."/>
            <person name="Luo Y.B."/>
            <person name="Tsai W.C."/>
            <person name="Van de Peer Y."/>
            <person name="Liu Z.J."/>
        </authorList>
    </citation>
    <scope>NUCLEOTIDE SEQUENCE [LARGE SCALE GENOMIC DNA]</scope>
    <source>
        <strain evidence="3">cv. Shenzhen</strain>
        <tissue evidence="2">Stem</tissue>
    </source>
</reference>
<name>A0A2H9ZSS3_9ASPA</name>
<sequence length="172" mass="18780">MVEMRGNNSMFSSRGISFLGRLLKSTRWLLSNMTTTSNTAQKRKAPESTGASARVSHPEPSQSTRPYPPATRMINVIFSVNPAASCHQESFSRERVQPLGFISLPISFCDDNGNAMSMVNFAIIRAKLGYNAILGRATLNSFGMVISTQHLYVKFSASSGVVTVRGDVRQAT</sequence>
<gene>
    <name evidence="2" type="ORF">AXF42_Ash021582</name>
</gene>
<dbReference type="Proteomes" id="UP000236161">
    <property type="component" value="Unassembled WGS sequence"/>
</dbReference>
<evidence type="ECO:0000313" key="2">
    <source>
        <dbReference type="EMBL" id="PKA46346.1"/>
    </source>
</evidence>
<evidence type="ECO:0000256" key="1">
    <source>
        <dbReference type="SAM" id="MobiDB-lite"/>
    </source>
</evidence>
<protein>
    <submittedName>
        <fullName evidence="2">Uncharacterized protein</fullName>
    </submittedName>
</protein>